<dbReference type="Gene3D" id="2.60.40.1090">
    <property type="entry name" value="Fimbrial-type adhesion domain"/>
    <property type="match status" value="1"/>
</dbReference>
<evidence type="ECO:0000256" key="4">
    <source>
        <dbReference type="ARBA" id="ARBA00023263"/>
    </source>
</evidence>
<reference evidence="7 8" key="1">
    <citation type="submission" date="2016-04" db="EMBL/GenBank/DDBJ databases">
        <title>ATOL: Assembling a taxonomically balanced genome-scale reconstruction of the evolutionary history of the Enterobacteriaceae.</title>
        <authorList>
            <person name="Plunkett G.III."/>
            <person name="Neeno-Eckwall E.C."/>
            <person name="Glasner J.D."/>
            <person name="Perna N.T."/>
        </authorList>
    </citation>
    <scope>NUCLEOTIDE SEQUENCE [LARGE SCALE GENOMIC DNA]</scope>
    <source>
        <strain evidence="7 8">ATCC 51607</strain>
    </source>
</reference>
<dbReference type="InterPro" id="IPR008966">
    <property type="entry name" value="Adhesion_dom_sf"/>
</dbReference>
<evidence type="ECO:0000313" key="8">
    <source>
        <dbReference type="Proteomes" id="UP000078286"/>
    </source>
</evidence>
<evidence type="ECO:0000256" key="3">
    <source>
        <dbReference type="ARBA" id="ARBA00022729"/>
    </source>
</evidence>
<evidence type="ECO:0000259" key="6">
    <source>
        <dbReference type="Pfam" id="PF00419"/>
    </source>
</evidence>
<evidence type="ECO:0000313" key="7">
    <source>
        <dbReference type="EMBL" id="OAT19399.1"/>
    </source>
</evidence>
<accession>A0A1B7HUP9</accession>
<keyword evidence="4" id="KW-0281">Fimbrium</keyword>
<gene>
    <name evidence="7" type="ORF">M979_1290</name>
</gene>
<evidence type="ECO:0000256" key="1">
    <source>
        <dbReference type="ARBA" id="ARBA00004561"/>
    </source>
</evidence>
<dbReference type="AlphaFoldDB" id="A0A1B7HUP9"/>
<dbReference type="PANTHER" id="PTHR33420:SF3">
    <property type="entry name" value="FIMBRIAL SUBUNIT ELFA"/>
    <property type="match status" value="1"/>
</dbReference>
<name>A0A1B7HUP9_9ENTR</name>
<dbReference type="RefSeq" id="WP_034455580.1">
    <property type="nucleotide sequence ID" value="NZ_LXEO01000015.1"/>
</dbReference>
<dbReference type="SUPFAM" id="SSF49401">
    <property type="entry name" value="Bacterial adhesins"/>
    <property type="match status" value="1"/>
</dbReference>
<dbReference type="EMBL" id="LXEO01000015">
    <property type="protein sequence ID" value="OAT19399.1"/>
    <property type="molecule type" value="Genomic_DNA"/>
</dbReference>
<proteinExistence type="inferred from homology"/>
<dbReference type="PANTHER" id="PTHR33420">
    <property type="entry name" value="FIMBRIAL SUBUNIT ELFA-RELATED"/>
    <property type="match status" value="1"/>
</dbReference>
<keyword evidence="8" id="KW-1185">Reference proteome</keyword>
<protein>
    <submittedName>
        <fullName evidence="7">SfmA family fimbriae-like adhesin</fullName>
    </submittedName>
</protein>
<sequence length="177" mass="18220">MKIKTLCMAMAVFTATAHYANAADGKLTFQGNITNSSCTISSGESSTITVPMGSIPKSVFEGGNKSGPQVGFRISLTNCDAGTYYLIIDGATVDGEDNILALDDAGSDTTGVGIKITDTNNKAVTISKKFESTDASITIANQGGAGAFLLKANYQAIADTVEPGVANATAHFTIVQH</sequence>
<feature type="signal peptide" evidence="5">
    <location>
        <begin position="1"/>
        <end position="22"/>
    </location>
</feature>
<feature type="domain" description="Fimbrial-type adhesion" evidence="6">
    <location>
        <begin position="28"/>
        <end position="174"/>
    </location>
</feature>
<feature type="chain" id="PRO_5008593324" evidence="5">
    <location>
        <begin position="23"/>
        <end position="177"/>
    </location>
</feature>
<dbReference type="InterPro" id="IPR050263">
    <property type="entry name" value="Bact_Fimbrial_Adh_Pro"/>
</dbReference>
<dbReference type="Pfam" id="PF00419">
    <property type="entry name" value="Fimbrial"/>
    <property type="match status" value="1"/>
</dbReference>
<dbReference type="Proteomes" id="UP000078286">
    <property type="component" value="Unassembled WGS sequence"/>
</dbReference>
<keyword evidence="3 5" id="KW-0732">Signal</keyword>
<dbReference type="GO" id="GO:0009289">
    <property type="term" value="C:pilus"/>
    <property type="evidence" value="ECO:0007669"/>
    <property type="project" value="UniProtKB-SubCell"/>
</dbReference>
<dbReference type="InterPro" id="IPR000259">
    <property type="entry name" value="Adhesion_dom_fimbrial"/>
</dbReference>
<comment type="caution">
    <text evidence="7">The sequence shown here is derived from an EMBL/GenBank/DDBJ whole genome shotgun (WGS) entry which is preliminary data.</text>
</comment>
<comment type="similarity">
    <text evidence="2">Belongs to the fimbrial protein family.</text>
</comment>
<dbReference type="PATRIC" id="fig|1354255.3.peg.1332"/>
<evidence type="ECO:0000256" key="5">
    <source>
        <dbReference type="SAM" id="SignalP"/>
    </source>
</evidence>
<comment type="subcellular location">
    <subcellularLocation>
        <location evidence="1">Fimbrium</location>
    </subcellularLocation>
</comment>
<evidence type="ECO:0000256" key="2">
    <source>
        <dbReference type="ARBA" id="ARBA00006671"/>
    </source>
</evidence>
<organism evidence="7 8">
    <name type="scientific">Buttiauxella noackiae ATCC 51607</name>
    <dbReference type="NCBI Taxonomy" id="1354255"/>
    <lineage>
        <taxon>Bacteria</taxon>
        <taxon>Pseudomonadati</taxon>
        <taxon>Pseudomonadota</taxon>
        <taxon>Gammaproteobacteria</taxon>
        <taxon>Enterobacterales</taxon>
        <taxon>Enterobacteriaceae</taxon>
        <taxon>Buttiauxella</taxon>
    </lineage>
</organism>
<dbReference type="GO" id="GO:0043709">
    <property type="term" value="P:cell adhesion involved in single-species biofilm formation"/>
    <property type="evidence" value="ECO:0007669"/>
    <property type="project" value="TreeGrafter"/>
</dbReference>
<dbReference type="InterPro" id="IPR036937">
    <property type="entry name" value="Adhesion_dom_fimbrial_sf"/>
</dbReference>